<keyword evidence="2" id="KW-1185">Reference proteome</keyword>
<organism evidence="1 2">
    <name type="scientific">Cotesia glomerata</name>
    <name type="common">Lepidopteran parasitic wasp</name>
    <name type="synonym">Apanteles glomeratus</name>
    <dbReference type="NCBI Taxonomy" id="32391"/>
    <lineage>
        <taxon>Eukaryota</taxon>
        <taxon>Metazoa</taxon>
        <taxon>Ecdysozoa</taxon>
        <taxon>Arthropoda</taxon>
        <taxon>Hexapoda</taxon>
        <taxon>Insecta</taxon>
        <taxon>Pterygota</taxon>
        <taxon>Neoptera</taxon>
        <taxon>Endopterygota</taxon>
        <taxon>Hymenoptera</taxon>
        <taxon>Apocrita</taxon>
        <taxon>Ichneumonoidea</taxon>
        <taxon>Braconidae</taxon>
        <taxon>Microgastrinae</taxon>
        <taxon>Cotesia</taxon>
    </lineage>
</organism>
<dbReference type="Proteomes" id="UP000826195">
    <property type="component" value="Unassembled WGS sequence"/>
</dbReference>
<dbReference type="Gene3D" id="3.30.420.10">
    <property type="entry name" value="Ribonuclease H-like superfamily/Ribonuclease H"/>
    <property type="match status" value="1"/>
</dbReference>
<protein>
    <recommendedName>
        <fullName evidence="3">DNA-directed DNA polymerase</fullName>
    </recommendedName>
</protein>
<sequence>MSPKPCLLVAHNATFDKSHLLRSILKCSMVPAFSKIAGFSDSLPLFKKNFTSKKILGEYKLSELAKNHLNINSDDKFYEALYDVEILEKLVSLTDNKYLFESSKSYRECLIHLKKLKKTASGMDCLSPLKGVLSGHILRKMAFHATSHRIPSTDNSTYFSTMKDELAGKIAASSKACSEDIAKLRGELNADNAAIRKELETIKLRVADLESNTLPADGSKTTARELEKHMVAASINAVEKHIRRNNIIIRGLSCTESNIKEAVSEFLDKHFKISNGIVEATFPNKTKD</sequence>
<dbReference type="InterPro" id="IPR012337">
    <property type="entry name" value="RNaseH-like_sf"/>
</dbReference>
<proteinExistence type="predicted"/>
<comment type="caution">
    <text evidence="1">The sequence shown here is derived from an EMBL/GenBank/DDBJ whole genome shotgun (WGS) entry which is preliminary data.</text>
</comment>
<dbReference type="GO" id="GO:0003676">
    <property type="term" value="F:nucleic acid binding"/>
    <property type="evidence" value="ECO:0007669"/>
    <property type="project" value="InterPro"/>
</dbReference>
<dbReference type="SUPFAM" id="SSF53098">
    <property type="entry name" value="Ribonuclease H-like"/>
    <property type="match status" value="1"/>
</dbReference>
<evidence type="ECO:0000313" key="1">
    <source>
        <dbReference type="EMBL" id="KAH0563647.1"/>
    </source>
</evidence>
<gene>
    <name evidence="1" type="ORF">KQX54_003708</name>
</gene>
<name>A0AAV7J3Y3_COTGL</name>
<dbReference type="AlphaFoldDB" id="A0AAV7J3Y3"/>
<dbReference type="InterPro" id="IPR036397">
    <property type="entry name" value="RNaseH_sf"/>
</dbReference>
<evidence type="ECO:0008006" key="3">
    <source>
        <dbReference type="Google" id="ProtNLM"/>
    </source>
</evidence>
<accession>A0AAV7J3Y3</accession>
<dbReference type="EMBL" id="JAHXZJ010000002">
    <property type="protein sequence ID" value="KAH0563647.1"/>
    <property type="molecule type" value="Genomic_DNA"/>
</dbReference>
<evidence type="ECO:0000313" key="2">
    <source>
        <dbReference type="Proteomes" id="UP000826195"/>
    </source>
</evidence>
<reference evidence="1 2" key="1">
    <citation type="journal article" date="2021" name="J. Hered.">
        <title>A chromosome-level genome assembly of the parasitoid wasp, Cotesia glomerata (Hymenoptera: Braconidae).</title>
        <authorList>
            <person name="Pinto B.J."/>
            <person name="Weis J.J."/>
            <person name="Gamble T."/>
            <person name="Ode P.J."/>
            <person name="Paul R."/>
            <person name="Zaspel J.M."/>
        </authorList>
    </citation>
    <scope>NUCLEOTIDE SEQUENCE [LARGE SCALE GENOMIC DNA]</scope>
    <source>
        <strain evidence="1">CgM1</strain>
    </source>
</reference>